<dbReference type="InterPro" id="IPR013783">
    <property type="entry name" value="Ig-like_fold"/>
</dbReference>
<dbReference type="Pfam" id="PF10633">
    <property type="entry name" value="NPCBM_assoc"/>
    <property type="match status" value="1"/>
</dbReference>
<name>A0A1M4V183_9BACT</name>
<gene>
    <name evidence="4" type="ORF">SAMN05443144_102174</name>
</gene>
<feature type="signal peptide" evidence="2">
    <location>
        <begin position="1"/>
        <end position="26"/>
    </location>
</feature>
<keyword evidence="2" id="KW-0732">Signal</keyword>
<sequence>MEKKASVFRKLVLSLTFCLSPLLILAAPPDQGILLYTAYTSQSVTPGKTVTYNIEVINQTEGIQNVNLSLRGVPNSWAPSLTAGTNSIQKIAVKPKGVESENAKEVDLKLNVPLKISKGYYTFELFAETDSGMEYLLPLSIQVTEQGVFRTEMQIDQANMEGYADSDFNYNFTLNNQTAREQNYALSSAAPPGWDVRFRVGGNYATSVSIGTNESENISVQVTPPEQTEADTSEVVIRATSGSTSARDTLEAVIKGKYDLNLTTPSSRLSTEVTAGGEQTIELLLENSGTVPLRDISLDASTPAEWKVNFENDEVTRLDPGETTTVDATIAASSKAIAGDYRLQMDASTPEASSEATFRVTVSKSIAWGSAGIFIILLVSGGIAYLFKKYGRR</sequence>
<dbReference type="RefSeq" id="WP_073059298.1">
    <property type="nucleotide sequence ID" value="NZ_FQUS01000002.1"/>
</dbReference>
<evidence type="ECO:0000313" key="5">
    <source>
        <dbReference type="Proteomes" id="UP000184041"/>
    </source>
</evidence>
<evidence type="ECO:0000313" key="4">
    <source>
        <dbReference type="EMBL" id="SHE62751.1"/>
    </source>
</evidence>
<feature type="chain" id="PRO_5012070049" evidence="2">
    <location>
        <begin position="27"/>
        <end position="393"/>
    </location>
</feature>
<keyword evidence="1" id="KW-0812">Transmembrane</keyword>
<keyword evidence="5" id="KW-1185">Reference proteome</keyword>
<dbReference type="EMBL" id="FQUS01000002">
    <property type="protein sequence ID" value="SHE62751.1"/>
    <property type="molecule type" value="Genomic_DNA"/>
</dbReference>
<proteinExistence type="predicted"/>
<dbReference type="OrthoDB" id="8631677at2"/>
<dbReference type="Gene3D" id="2.60.40.10">
    <property type="entry name" value="Immunoglobulins"/>
    <property type="match status" value="2"/>
</dbReference>
<dbReference type="Proteomes" id="UP000184041">
    <property type="component" value="Unassembled WGS sequence"/>
</dbReference>
<organism evidence="4 5">
    <name type="scientific">Fodinibius roseus</name>
    <dbReference type="NCBI Taxonomy" id="1194090"/>
    <lineage>
        <taxon>Bacteria</taxon>
        <taxon>Pseudomonadati</taxon>
        <taxon>Balneolota</taxon>
        <taxon>Balneolia</taxon>
        <taxon>Balneolales</taxon>
        <taxon>Balneolaceae</taxon>
        <taxon>Fodinibius</taxon>
    </lineage>
</organism>
<evidence type="ECO:0000259" key="3">
    <source>
        <dbReference type="Pfam" id="PF10633"/>
    </source>
</evidence>
<dbReference type="InterPro" id="IPR018905">
    <property type="entry name" value="A-galactase_NEW3"/>
</dbReference>
<dbReference type="PANTHER" id="PTHR39198">
    <property type="entry name" value="HYPOTHETICAL MEMBRANE PROTEIN, CONSERVED"/>
    <property type="match status" value="1"/>
</dbReference>
<evidence type="ECO:0000256" key="1">
    <source>
        <dbReference type="SAM" id="Phobius"/>
    </source>
</evidence>
<protein>
    <submittedName>
        <fullName evidence="4">NPCBM-associated, NEW3 domain of alpha-galactosidase</fullName>
    </submittedName>
</protein>
<accession>A0A1M4V183</accession>
<feature type="transmembrane region" description="Helical" evidence="1">
    <location>
        <begin position="366"/>
        <end position="387"/>
    </location>
</feature>
<evidence type="ECO:0000256" key="2">
    <source>
        <dbReference type="SAM" id="SignalP"/>
    </source>
</evidence>
<dbReference type="PANTHER" id="PTHR39198:SF1">
    <property type="entry name" value="ALPHA-GALACTOSIDASE NEW3 DOMAIN-CONTAINING PROTEIN"/>
    <property type="match status" value="1"/>
</dbReference>
<reference evidence="4 5" key="1">
    <citation type="submission" date="2016-11" db="EMBL/GenBank/DDBJ databases">
        <authorList>
            <person name="Jaros S."/>
            <person name="Januszkiewicz K."/>
            <person name="Wedrychowicz H."/>
        </authorList>
    </citation>
    <scope>NUCLEOTIDE SEQUENCE [LARGE SCALE GENOMIC DNA]</scope>
    <source>
        <strain evidence="4 5">DSM 21986</strain>
    </source>
</reference>
<feature type="domain" description="Alpha-galactosidase NEW3" evidence="3">
    <location>
        <begin position="273"/>
        <end position="348"/>
    </location>
</feature>
<keyword evidence="1" id="KW-0472">Membrane</keyword>
<keyword evidence="1" id="KW-1133">Transmembrane helix</keyword>
<dbReference type="STRING" id="1194090.SAMN05443144_102174"/>
<dbReference type="AlphaFoldDB" id="A0A1M4V183"/>